<dbReference type="EMBL" id="BARS01040821">
    <property type="protein sequence ID" value="GAG39812.1"/>
    <property type="molecule type" value="Genomic_DNA"/>
</dbReference>
<reference evidence="1" key="1">
    <citation type="journal article" date="2014" name="Front. Microbiol.">
        <title>High frequency of phylogenetically diverse reductive dehalogenase-homologous genes in deep subseafloor sedimentary metagenomes.</title>
        <authorList>
            <person name="Kawai M."/>
            <person name="Futagami T."/>
            <person name="Toyoda A."/>
            <person name="Takaki Y."/>
            <person name="Nishi S."/>
            <person name="Hori S."/>
            <person name="Arai W."/>
            <person name="Tsubouchi T."/>
            <person name="Morono Y."/>
            <person name="Uchiyama I."/>
            <person name="Ito T."/>
            <person name="Fujiyama A."/>
            <person name="Inagaki F."/>
            <person name="Takami H."/>
        </authorList>
    </citation>
    <scope>NUCLEOTIDE SEQUENCE</scope>
    <source>
        <strain evidence="1">Expedition CK06-06</strain>
    </source>
</reference>
<proteinExistence type="predicted"/>
<feature type="non-terminal residue" evidence="1">
    <location>
        <position position="241"/>
    </location>
</feature>
<accession>X0XX72</accession>
<comment type="caution">
    <text evidence="1">The sequence shown here is derived from an EMBL/GenBank/DDBJ whole genome shotgun (WGS) entry which is preliminary data.</text>
</comment>
<protein>
    <submittedName>
        <fullName evidence="1">Uncharacterized protein</fullName>
    </submittedName>
</protein>
<dbReference type="AlphaFoldDB" id="X0XX72"/>
<evidence type="ECO:0000313" key="1">
    <source>
        <dbReference type="EMBL" id="GAG39812.1"/>
    </source>
</evidence>
<organism evidence="1">
    <name type="scientific">marine sediment metagenome</name>
    <dbReference type="NCBI Taxonomy" id="412755"/>
    <lineage>
        <taxon>unclassified sequences</taxon>
        <taxon>metagenomes</taxon>
        <taxon>ecological metagenomes</taxon>
    </lineage>
</organism>
<sequence>MKPKSSKQKPVVIKGFVTWDTNRYDLFSDNLNTGLIISVKGIPYFKLDMEEYGITSIRTARPGEKKTCLILECDWIQDKLNIARSGLNDSPKTVELKNIVTEIFQRIETSQEFLTFRSLPEKTKIEDQSEVLAHEKLQIESKDQNWVVFETGDSSSPPVILIREPKYEHEVDALIWKLEAMNVLPFETFKSLAYIGGGKGPDLLASFLEEKGSEPQRATVIEIELNFYNYKSHGHKPAQYP</sequence>
<gene>
    <name evidence="1" type="ORF">S01H1_62175</name>
</gene>
<name>X0XX72_9ZZZZ</name>